<evidence type="ECO:0000313" key="2">
    <source>
        <dbReference type="EMBL" id="QNK41032.1"/>
    </source>
</evidence>
<organism evidence="2 3">
    <name type="scientific">Caproicibacter fermentans</name>
    <dbReference type="NCBI Taxonomy" id="2576756"/>
    <lineage>
        <taxon>Bacteria</taxon>
        <taxon>Bacillati</taxon>
        <taxon>Bacillota</taxon>
        <taxon>Clostridia</taxon>
        <taxon>Eubacteriales</taxon>
        <taxon>Acutalibacteraceae</taxon>
        <taxon>Caproicibacter</taxon>
    </lineage>
</organism>
<dbReference type="Proteomes" id="UP000515909">
    <property type="component" value="Chromosome"/>
</dbReference>
<feature type="transmembrane region" description="Helical" evidence="1">
    <location>
        <begin position="48"/>
        <end position="75"/>
    </location>
</feature>
<sequence length="108" mass="12307">MSKNYLLYLFALQVVSYLLLTLFQIHPEWRMYSSKLLPVLKEEKARKALYRFSTFSVLAVKTEALLTLSAIVIGTILGKNVTGLVLVMLAVILFTLIFFKTDLPKQHA</sequence>
<proteinExistence type="predicted"/>
<dbReference type="KEGG" id="cfem:HCR03_01545"/>
<feature type="transmembrane region" description="Helical" evidence="1">
    <location>
        <begin position="6"/>
        <end position="27"/>
    </location>
</feature>
<gene>
    <name evidence="2" type="ORF">HCR03_01545</name>
</gene>
<keyword evidence="1" id="KW-0812">Transmembrane</keyword>
<keyword evidence="1" id="KW-1133">Transmembrane helix</keyword>
<accession>A0A7G8TBP1</accession>
<dbReference type="AlphaFoldDB" id="A0A7G8TBP1"/>
<name>A0A7G8TBP1_9FIRM</name>
<evidence type="ECO:0000313" key="3">
    <source>
        <dbReference type="Proteomes" id="UP000515909"/>
    </source>
</evidence>
<keyword evidence="1" id="KW-0472">Membrane</keyword>
<dbReference type="RefSeq" id="WP_187036379.1">
    <property type="nucleotide sequence ID" value="NZ_CP060286.1"/>
</dbReference>
<reference evidence="2 3" key="1">
    <citation type="submission" date="2020-08" db="EMBL/GenBank/DDBJ databases">
        <title>The isolate Caproiciproducens sp. 7D4C2 produces n-caproate at mildly acidic conditions from hexoses: genome and rBOX comparison with related strains and chain-elongating bacteria.</title>
        <authorList>
            <person name="Esquivel-Elizondo S."/>
            <person name="Bagci C."/>
            <person name="Temovska M."/>
            <person name="Jeon B.S."/>
            <person name="Bessarab I."/>
            <person name="Williams R.B.H."/>
            <person name="Huson D.H."/>
            <person name="Angenent L.T."/>
        </authorList>
    </citation>
    <scope>NUCLEOTIDE SEQUENCE [LARGE SCALE GENOMIC DNA]</scope>
    <source>
        <strain evidence="2 3">7D4C2</strain>
    </source>
</reference>
<protein>
    <submittedName>
        <fullName evidence="2">Uncharacterized protein</fullName>
    </submittedName>
</protein>
<evidence type="ECO:0000256" key="1">
    <source>
        <dbReference type="SAM" id="Phobius"/>
    </source>
</evidence>
<feature type="transmembrane region" description="Helical" evidence="1">
    <location>
        <begin position="81"/>
        <end position="99"/>
    </location>
</feature>
<dbReference type="EMBL" id="CP060286">
    <property type="protein sequence ID" value="QNK41032.1"/>
    <property type="molecule type" value="Genomic_DNA"/>
</dbReference>